<dbReference type="GO" id="GO:0005524">
    <property type="term" value="F:ATP binding"/>
    <property type="evidence" value="ECO:0007669"/>
    <property type="project" value="UniProtKB-KW"/>
</dbReference>
<dbReference type="PANTHER" id="PTHR23407:SF1">
    <property type="entry name" value="5-FORMYLTETRAHYDROFOLATE CYCLO-LIGASE"/>
    <property type="match status" value="1"/>
</dbReference>
<name>A0A2K9ME93_9RHOB</name>
<dbReference type="EC" id="6.3.3.2" evidence="4"/>
<dbReference type="GO" id="GO:0035999">
    <property type="term" value="P:tetrahydrofolate interconversion"/>
    <property type="evidence" value="ECO:0007669"/>
    <property type="project" value="TreeGrafter"/>
</dbReference>
<accession>A0A2K9ME93</accession>
<keyword evidence="4" id="KW-0479">Metal-binding</keyword>
<proteinExistence type="inferred from homology"/>
<keyword evidence="5" id="KW-0812">Transmembrane</keyword>
<dbReference type="KEGG" id="paru:CYR75_06410"/>
<feature type="transmembrane region" description="Helical" evidence="5">
    <location>
        <begin position="73"/>
        <end position="95"/>
    </location>
</feature>
<evidence type="ECO:0000256" key="5">
    <source>
        <dbReference type="SAM" id="Phobius"/>
    </source>
</evidence>
<evidence type="ECO:0000256" key="2">
    <source>
        <dbReference type="ARBA" id="ARBA00022741"/>
    </source>
</evidence>
<dbReference type="Gene3D" id="3.40.50.10420">
    <property type="entry name" value="NagB/RpiA/CoA transferase-like"/>
    <property type="match status" value="1"/>
</dbReference>
<dbReference type="OrthoDB" id="9801938at2"/>
<dbReference type="GO" id="GO:0009396">
    <property type="term" value="P:folic acid-containing compound biosynthetic process"/>
    <property type="evidence" value="ECO:0007669"/>
    <property type="project" value="TreeGrafter"/>
</dbReference>
<dbReference type="Pfam" id="PF01812">
    <property type="entry name" value="5-FTHF_cyc-lig"/>
    <property type="match status" value="1"/>
</dbReference>
<dbReference type="InterPro" id="IPR037171">
    <property type="entry name" value="NagB/RpiA_transferase-like"/>
</dbReference>
<dbReference type="RefSeq" id="WP_101499312.1">
    <property type="nucleotide sequence ID" value="NZ_CP025583.1"/>
</dbReference>
<comment type="catalytic activity">
    <reaction evidence="4">
        <text>(6S)-5-formyl-5,6,7,8-tetrahydrofolate + ATP = (6R)-5,10-methenyltetrahydrofolate + ADP + phosphate</text>
        <dbReference type="Rhea" id="RHEA:10488"/>
        <dbReference type="ChEBI" id="CHEBI:30616"/>
        <dbReference type="ChEBI" id="CHEBI:43474"/>
        <dbReference type="ChEBI" id="CHEBI:57455"/>
        <dbReference type="ChEBI" id="CHEBI:57457"/>
        <dbReference type="ChEBI" id="CHEBI:456216"/>
        <dbReference type="EC" id="6.3.3.2"/>
    </reaction>
</comment>
<dbReference type="SUPFAM" id="SSF100950">
    <property type="entry name" value="NagB/RpiA/CoA transferase-like"/>
    <property type="match status" value="1"/>
</dbReference>
<reference evidence="7" key="1">
    <citation type="submission" date="2017-12" db="EMBL/GenBank/DDBJ databases">
        <title>Genomic analysis of Paracoccus sp. CBA4604.</title>
        <authorList>
            <person name="Roh S.W."/>
            <person name="Kim J.Y."/>
            <person name="Kim J.S."/>
        </authorList>
    </citation>
    <scope>NUCLEOTIDE SEQUENCE [LARGE SCALE GENOMIC DNA]</scope>
    <source>
        <strain evidence="7">CBA4604</strain>
    </source>
</reference>
<sequence length="231" mass="24762">MSGAGDRPGRFASPPCLAGEIAPDYFDPLAVDPQQESDVSRWRRAQRENLLAARTALGAAGREAAAQALMRHLTALLAMAGMGGAGSVVSLYWPIRNEPDLRPLLADLARQGVRIALPVVEAAGLPLSFRLWQPGLKLRPDPRGVPAPDTQAPFVRPDCAIIPALGWDREGHRLGYGDGAWDRTLAALSPRPLTIGVALAEGELRTLYPQPHDVALDLIVTPDGVQLDRRG</sequence>
<dbReference type="AlphaFoldDB" id="A0A2K9ME93"/>
<keyword evidence="3 4" id="KW-0067">ATP-binding</keyword>
<dbReference type="EMBL" id="CP025583">
    <property type="protein sequence ID" value="AUM73961.1"/>
    <property type="molecule type" value="Genomic_DNA"/>
</dbReference>
<keyword evidence="2 4" id="KW-0547">Nucleotide-binding</keyword>
<gene>
    <name evidence="6" type="ORF">CYR75_06410</name>
</gene>
<organism evidence="6 7">
    <name type="scientific">Paracoccus jeotgali</name>
    <dbReference type="NCBI Taxonomy" id="2065379"/>
    <lineage>
        <taxon>Bacteria</taxon>
        <taxon>Pseudomonadati</taxon>
        <taxon>Pseudomonadota</taxon>
        <taxon>Alphaproteobacteria</taxon>
        <taxon>Rhodobacterales</taxon>
        <taxon>Paracoccaceae</taxon>
        <taxon>Paracoccus</taxon>
    </lineage>
</organism>
<comment type="similarity">
    <text evidence="1 4">Belongs to the 5-formyltetrahydrofolate cyclo-ligase family.</text>
</comment>
<dbReference type="InterPro" id="IPR002698">
    <property type="entry name" value="FTHF_cligase"/>
</dbReference>
<dbReference type="Proteomes" id="UP000234882">
    <property type="component" value="Chromosome"/>
</dbReference>
<keyword evidence="5" id="KW-1133">Transmembrane helix</keyword>
<keyword evidence="6" id="KW-0436">Ligase</keyword>
<dbReference type="GO" id="GO:0030272">
    <property type="term" value="F:5-formyltetrahydrofolate cyclo-ligase activity"/>
    <property type="evidence" value="ECO:0007669"/>
    <property type="project" value="UniProtKB-EC"/>
</dbReference>
<evidence type="ECO:0000313" key="6">
    <source>
        <dbReference type="EMBL" id="AUM73961.1"/>
    </source>
</evidence>
<dbReference type="NCBIfam" id="TIGR02727">
    <property type="entry name" value="MTHFS_bact"/>
    <property type="match status" value="1"/>
</dbReference>
<keyword evidence="5" id="KW-0472">Membrane</keyword>
<evidence type="ECO:0000256" key="4">
    <source>
        <dbReference type="RuleBase" id="RU361279"/>
    </source>
</evidence>
<protein>
    <recommendedName>
        <fullName evidence="4">5-formyltetrahydrofolate cyclo-ligase</fullName>
        <ecNumber evidence="4">6.3.3.2</ecNumber>
    </recommendedName>
</protein>
<keyword evidence="7" id="KW-1185">Reference proteome</keyword>
<comment type="cofactor">
    <cofactor evidence="4">
        <name>Mg(2+)</name>
        <dbReference type="ChEBI" id="CHEBI:18420"/>
    </cofactor>
</comment>
<keyword evidence="4" id="KW-0460">Magnesium</keyword>
<dbReference type="GO" id="GO:0046872">
    <property type="term" value="F:metal ion binding"/>
    <property type="evidence" value="ECO:0007669"/>
    <property type="project" value="UniProtKB-KW"/>
</dbReference>
<dbReference type="InterPro" id="IPR024185">
    <property type="entry name" value="FTHF_cligase-like_sf"/>
</dbReference>
<dbReference type="PANTHER" id="PTHR23407">
    <property type="entry name" value="ATPASE INHIBITOR/5-FORMYLTETRAHYDROFOLATE CYCLO-LIGASE"/>
    <property type="match status" value="1"/>
</dbReference>
<evidence type="ECO:0000313" key="7">
    <source>
        <dbReference type="Proteomes" id="UP000234882"/>
    </source>
</evidence>
<evidence type="ECO:0000256" key="3">
    <source>
        <dbReference type="ARBA" id="ARBA00022840"/>
    </source>
</evidence>
<evidence type="ECO:0000256" key="1">
    <source>
        <dbReference type="ARBA" id="ARBA00010638"/>
    </source>
</evidence>